<reference evidence="1" key="2">
    <citation type="submission" date="2023-05" db="EMBL/GenBank/DDBJ databases">
        <authorList>
            <person name="Fouks B."/>
        </authorList>
    </citation>
    <scope>NUCLEOTIDE SEQUENCE</scope>
    <source>
        <strain evidence="1">Stay&amp;Tobe</strain>
        <tissue evidence="1">Testes</tissue>
    </source>
</reference>
<gene>
    <name evidence="1" type="ORF">L9F63_019607</name>
</gene>
<evidence type="ECO:0000313" key="1">
    <source>
        <dbReference type="EMBL" id="KAJ9586797.1"/>
    </source>
</evidence>
<dbReference type="EMBL" id="JASPKZ010006838">
    <property type="protein sequence ID" value="KAJ9586797.1"/>
    <property type="molecule type" value="Genomic_DNA"/>
</dbReference>
<name>A0AAD8EEH1_DIPPU</name>
<feature type="non-terminal residue" evidence="1">
    <location>
        <position position="165"/>
    </location>
</feature>
<accession>A0AAD8EEH1</accession>
<sequence length="165" mass="19230">AYSSLQRLPPAQLWLNVMKMRFSILYTSDFFPELRRASSVASASSIWRVLLASRFSLNCEGHLELRVLLVWYFFQTFLPQLRRSDVSSSTAERHLEHLECRGISSRRFSLNCEGHLEWRVLLDVSSSTAEGILILFLLHIWDLDITNFNHLFIIKLGLSLLFDLR</sequence>
<proteinExistence type="predicted"/>
<evidence type="ECO:0000313" key="2">
    <source>
        <dbReference type="Proteomes" id="UP001233999"/>
    </source>
</evidence>
<reference evidence="1" key="1">
    <citation type="journal article" date="2023" name="IScience">
        <title>Live-bearing cockroach genome reveals convergent evolutionary mechanisms linked to viviparity in insects and beyond.</title>
        <authorList>
            <person name="Fouks B."/>
            <person name="Harrison M.C."/>
            <person name="Mikhailova A.A."/>
            <person name="Marchal E."/>
            <person name="English S."/>
            <person name="Carruthers M."/>
            <person name="Jennings E.C."/>
            <person name="Chiamaka E.L."/>
            <person name="Frigard R.A."/>
            <person name="Pippel M."/>
            <person name="Attardo G.M."/>
            <person name="Benoit J.B."/>
            <person name="Bornberg-Bauer E."/>
            <person name="Tobe S.S."/>
        </authorList>
    </citation>
    <scope>NUCLEOTIDE SEQUENCE</scope>
    <source>
        <strain evidence="1">Stay&amp;Tobe</strain>
    </source>
</reference>
<feature type="non-terminal residue" evidence="1">
    <location>
        <position position="1"/>
    </location>
</feature>
<dbReference type="Proteomes" id="UP001233999">
    <property type="component" value="Unassembled WGS sequence"/>
</dbReference>
<organism evidence="1 2">
    <name type="scientific">Diploptera punctata</name>
    <name type="common">Pacific beetle cockroach</name>
    <dbReference type="NCBI Taxonomy" id="6984"/>
    <lineage>
        <taxon>Eukaryota</taxon>
        <taxon>Metazoa</taxon>
        <taxon>Ecdysozoa</taxon>
        <taxon>Arthropoda</taxon>
        <taxon>Hexapoda</taxon>
        <taxon>Insecta</taxon>
        <taxon>Pterygota</taxon>
        <taxon>Neoptera</taxon>
        <taxon>Polyneoptera</taxon>
        <taxon>Dictyoptera</taxon>
        <taxon>Blattodea</taxon>
        <taxon>Blaberoidea</taxon>
        <taxon>Blaberidae</taxon>
        <taxon>Diplopterinae</taxon>
        <taxon>Diploptera</taxon>
    </lineage>
</organism>
<keyword evidence="2" id="KW-1185">Reference proteome</keyword>
<dbReference type="AlphaFoldDB" id="A0AAD8EEH1"/>
<protein>
    <submittedName>
        <fullName evidence="1">Uncharacterized protein</fullName>
    </submittedName>
</protein>
<comment type="caution">
    <text evidence="1">The sequence shown here is derived from an EMBL/GenBank/DDBJ whole genome shotgun (WGS) entry which is preliminary data.</text>
</comment>